<dbReference type="GeneID" id="95502085"/>
<keyword evidence="3" id="KW-1185">Reference proteome</keyword>
<feature type="region of interest" description="Disordered" evidence="1">
    <location>
        <begin position="105"/>
        <end position="149"/>
    </location>
</feature>
<proteinExistence type="predicted"/>
<sequence>MRRIATVGVYGLTVADFLDELVAKRVRLLFDLRQRRGVRGHDHAWANAACLQRALAAANIDYRHLKALAPTTELRQLQHREDDRQGVGKRNREALAPEYVTRVAVRPPSRPTKSSVPKPCPARLSTASPRWWPPRRSGNAASPTSCRAPGAHPVAVQAALRVLERGAQHRARVLGPRPRTYAGTVLGLALCAVGWAVHHYSAPLCRLGGRGARRPAAWTPARMAIGPGRLRVHAPGRRCRSRRRSARTPRNPEGQRLQE</sequence>
<organism evidence="2 3">
    <name type="scientific">Streptomyces erythrochromogenes</name>
    <dbReference type="NCBI Taxonomy" id="285574"/>
    <lineage>
        <taxon>Bacteria</taxon>
        <taxon>Bacillati</taxon>
        <taxon>Actinomycetota</taxon>
        <taxon>Actinomycetes</taxon>
        <taxon>Kitasatosporales</taxon>
        <taxon>Streptomycetaceae</taxon>
        <taxon>Streptomyces</taxon>
    </lineage>
</organism>
<evidence type="ECO:0000313" key="2">
    <source>
        <dbReference type="EMBL" id="WUN83888.1"/>
    </source>
</evidence>
<evidence type="ECO:0000313" key="3">
    <source>
        <dbReference type="Proteomes" id="UP001432312"/>
    </source>
</evidence>
<feature type="region of interest" description="Disordered" evidence="1">
    <location>
        <begin position="234"/>
        <end position="259"/>
    </location>
</feature>
<protein>
    <submittedName>
        <fullName evidence="2">DUF488 domain-containing protein</fullName>
    </submittedName>
</protein>
<reference evidence="2" key="1">
    <citation type="submission" date="2022-10" db="EMBL/GenBank/DDBJ databases">
        <title>The complete genomes of actinobacterial strains from the NBC collection.</title>
        <authorList>
            <person name="Joergensen T.S."/>
            <person name="Alvarez Arevalo M."/>
            <person name="Sterndorff E.B."/>
            <person name="Faurdal D."/>
            <person name="Vuksanovic O."/>
            <person name="Mourched A.-S."/>
            <person name="Charusanti P."/>
            <person name="Shaw S."/>
            <person name="Blin K."/>
            <person name="Weber T."/>
        </authorList>
    </citation>
    <scope>NUCLEOTIDE SEQUENCE</scope>
    <source>
        <strain evidence="2">NBC_00303</strain>
    </source>
</reference>
<dbReference type="RefSeq" id="WP_328741017.1">
    <property type="nucleotide sequence ID" value="NZ_CP108036.1"/>
</dbReference>
<accession>A0ABZ1QMJ6</accession>
<feature type="compositionally biased region" description="Basic residues" evidence="1">
    <location>
        <begin position="234"/>
        <end position="247"/>
    </location>
</feature>
<dbReference type="Proteomes" id="UP001432312">
    <property type="component" value="Chromosome"/>
</dbReference>
<dbReference type="InterPro" id="IPR007438">
    <property type="entry name" value="DUF488"/>
</dbReference>
<evidence type="ECO:0000256" key="1">
    <source>
        <dbReference type="SAM" id="MobiDB-lite"/>
    </source>
</evidence>
<name>A0ABZ1QMJ6_9ACTN</name>
<dbReference type="Pfam" id="PF04343">
    <property type="entry name" value="DUF488"/>
    <property type="match status" value="1"/>
</dbReference>
<gene>
    <name evidence="2" type="ORF">OHA91_38565</name>
</gene>
<dbReference type="EMBL" id="CP108036">
    <property type="protein sequence ID" value="WUN83888.1"/>
    <property type="molecule type" value="Genomic_DNA"/>
</dbReference>